<protein>
    <submittedName>
        <fullName evidence="1">Uncharacterized protein</fullName>
    </submittedName>
</protein>
<evidence type="ECO:0000313" key="1">
    <source>
        <dbReference type="EMBL" id="EFH87153.1"/>
    </source>
</evidence>
<organism evidence="1 2">
    <name type="scientific">Ktedonobacter racemifer DSM 44963</name>
    <dbReference type="NCBI Taxonomy" id="485913"/>
    <lineage>
        <taxon>Bacteria</taxon>
        <taxon>Bacillati</taxon>
        <taxon>Chloroflexota</taxon>
        <taxon>Ktedonobacteria</taxon>
        <taxon>Ktedonobacterales</taxon>
        <taxon>Ktedonobacteraceae</taxon>
        <taxon>Ktedonobacter</taxon>
    </lineage>
</organism>
<dbReference type="Proteomes" id="UP000004508">
    <property type="component" value="Unassembled WGS sequence"/>
</dbReference>
<dbReference type="RefSeq" id="WP_007912042.1">
    <property type="nucleotide sequence ID" value="NZ_ADVG01000002.1"/>
</dbReference>
<dbReference type="EMBL" id="ADVG01000002">
    <property type="protein sequence ID" value="EFH87153.1"/>
    <property type="molecule type" value="Genomic_DNA"/>
</dbReference>
<proteinExistence type="predicted"/>
<sequence length="201" mass="23131">MQEEIEVAFPLCKTLVANPHLSDYFHRLSFSPSGSVDMADGAGHSVLSVVKGKFSIHPIDQSSIQVRLYDLVELHPYKGNEQIRMLEPSSVKVTREEGLFAFRGAWWGLKGEDKSKWPCMLYWARYFFEVDPLEQLSSNRRGSAYHRVMVEPDTRYYYCQDDLDTETLTVADLNDLGVSLQPEAYAREEYKGKFVLGYKEK</sequence>
<accession>D6TN03</accession>
<keyword evidence="2" id="KW-1185">Reference proteome</keyword>
<dbReference type="OrthoDB" id="9967666at2"/>
<name>D6TN03_KTERA</name>
<dbReference type="STRING" id="485913.Krac_8480"/>
<reference evidence="1 2" key="1">
    <citation type="journal article" date="2011" name="Stand. Genomic Sci.">
        <title>Non-contiguous finished genome sequence and contextual data of the filamentous soil bacterium Ktedonobacter racemifer type strain (SOSP1-21).</title>
        <authorList>
            <person name="Chang Y.J."/>
            <person name="Land M."/>
            <person name="Hauser L."/>
            <person name="Chertkov O."/>
            <person name="Del Rio T.G."/>
            <person name="Nolan M."/>
            <person name="Copeland A."/>
            <person name="Tice H."/>
            <person name="Cheng J.F."/>
            <person name="Lucas S."/>
            <person name="Han C."/>
            <person name="Goodwin L."/>
            <person name="Pitluck S."/>
            <person name="Ivanova N."/>
            <person name="Ovchinikova G."/>
            <person name="Pati A."/>
            <person name="Chen A."/>
            <person name="Palaniappan K."/>
            <person name="Mavromatis K."/>
            <person name="Liolios K."/>
            <person name="Brettin T."/>
            <person name="Fiebig A."/>
            <person name="Rohde M."/>
            <person name="Abt B."/>
            <person name="Goker M."/>
            <person name="Detter J.C."/>
            <person name="Woyke T."/>
            <person name="Bristow J."/>
            <person name="Eisen J.A."/>
            <person name="Markowitz V."/>
            <person name="Hugenholtz P."/>
            <person name="Kyrpides N.C."/>
            <person name="Klenk H.P."/>
            <person name="Lapidus A."/>
        </authorList>
    </citation>
    <scope>NUCLEOTIDE SEQUENCE [LARGE SCALE GENOMIC DNA]</scope>
    <source>
        <strain evidence="2">DSM 44963</strain>
    </source>
</reference>
<gene>
    <name evidence="1" type="ORF">Krac_8480</name>
</gene>
<dbReference type="AlphaFoldDB" id="D6TN03"/>
<evidence type="ECO:0000313" key="2">
    <source>
        <dbReference type="Proteomes" id="UP000004508"/>
    </source>
</evidence>
<dbReference type="InParanoid" id="D6TN03"/>
<comment type="caution">
    <text evidence="1">The sequence shown here is derived from an EMBL/GenBank/DDBJ whole genome shotgun (WGS) entry which is preliminary data.</text>
</comment>